<dbReference type="AlphaFoldDB" id="A0A9X1VD65"/>
<dbReference type="InterPro" id="IPR050763">
    <property type="entry name" value="ABC_transporter_ATP-binding"/>
</dbReference>
<dbReference type="EMBL" id="JALBUF010000007">
    <property type="protein sequence ID" value="MCI0183988.1"/>
    <property type="molecule type" value="Genomic_DNA"/>
</dbReference>
<dbReference type="InterPro" id="IPR027417">
    <property type="entry name" value="P-loop_NTPase"/>
</dbReference>
<protein>
    <submittedName>
        <fullName evidence="5">Vitamin B12 import ATP-binding protein BtuD</fullName>
    </submittedName>
</protein>
<evidence type="ECO:0000256" key="1">
    <source>
        <dbReference type="ARBA" id="ARBA00022448"/>
    </source>
</evidence>
<keyword evidence="6" id="KW-1185">Reference proteome</keyword>
<evidence type="ECO:0000259" key="4">
    <source>
        <dbReference type="PROSITE" id="PS50893"/>
    </source>
</evidence>
<gene>
    <name evidence="5" type="primary">btuD_7</name>
    <name evidence="5" type="ORF">MM817_02280</name>
</gene>
<dbReference type="Proteomes" id="UP001139263">
    <property type="component" value="Unassembled WGS sequence"/>
</dbReference>
<feature type="domain" description="ABC transporter" evidence="4">
    <location>
        <begin position="5"/>
        <end position="228"/>
    </location>
</feature>
<dbReference type="PROSITE" id="PS50893">
    <property type="entry name" value="ABC_TRANSPORTER_2"/>
    <property type="match status" value="1"/>
</dbReference>
<evidence type="ECO:0000313" key="5">
    <source>
        <dbReference type="EMBL" id="MCI0183988.1"/>
    </source>
</evidence>
<dbReference type="PANTHER" id="PTHR42711">
    <property type="entry name" value="ABC TRANSPORTER ATP-BINDING PROTEIN"/>
    <property type="match status" value="1"/>
</dbReference>
<keyword evidence="2" id="KW-0547">Nucleotide-binding</keyword>
<dbReference type="InterPro" id="IPR003439">
    <property type="entry name" value="ABC_transporter-like_ATP-bd"/>
</dbReference>
<dbReference type="PANTHER" id="PTHR42711:SF17">
    <property type="entry name" value="ABC TRANSPORTER ATP-BINDING PROTEIN"/>
    <property type="match status" value="1"/>
</dbReference>
<name>A0A9X1VD65_9BACL</name>
<evidence type="ECO:0000313" key="6">
    <source>
        <dbReference type="Proteomes" id="UP001139263"/>
    </source>
</evidence>
<keyword evidence="3 5" id="KW-0067">ATP-binding</keyword>
<dbReference type="CDD" id="cd03230">
    <property type="entry name" value="ABC_DR_subfamily_A"/>
    <property type="match status" value="1"/>
</dbReference>
<dbReference type="GO" id="GO:0016887">
    <property type="term" value="F:ATP hydrolysis activity"/>
    <property type="evidence" value="ECO:0007669"/>
    <property type="project" value="InterPro"/>
</dbReference>
<dbReference type="GO" id="GO:0005524">
    <property type="term" value="F:ATP binding"/>
    <property type="evidence" value="ECO:0007669"/>
    <property type="project" value="UniProtKB-KW"/>
</dbReference>
<dbReference type="SMART" id="SM00382">
    <property type="entry name" value="AAA"/>
    <property type="match status" value="1"/>
</dbReference>
<dbReference type="SUPFAM" id="SSF52540">
    <property type="entry name" value="P-loop containing nucleoside triphosphate hydrolases"/>
    <property type="match status" value="1"/>
</dbReference>
<evidence type="ECO:0000256" key="3">
    <source>
        <dbReference type="ARBA" id="ARBA00022840"/>
    </source>
</evidence>
<organism evidence="5 6">
    <name type="scientific">Sulfoacidibacillus ferrooxidans</name>
    <dbReference type="NCBI Taxonomy" id="2005001"/>
    <lineage>
        <taxon>Bacteria</taxon>
        <taxon>Bacillati</taxon>
        <taxon>Bacillota</taxon>
        <taxon>Bacilli</taxon>
        <taxon>Bacillales</taxon>
        <taxon>Alicyclobacillaceae</taxon>
        <taxon>Sulfoacidibacillus</taxon>
    </lineage>
</organism>
<sequence length="299" mass="32552">MTNVVEMTNVTKQFGSKVAVRDVSLAIEKGSAIALLGPNGAGKTTSIAMMLGLVRPSRGQVRLFGGDPSYARQHVRMGVMLQGVSVPDRLTVTETIQLFRGFYPHPLPVEHLLNVSGLGADSRSMASTLSGGKMRRLQFALALAGDPEVIFLDEPTVGMDVTSRRQFWDELRQFISAGKTLLLTTHDLQEADMVADRVIVMNSGTIVADDTPQGIKMQFAGRQISFIAGMRCDIDGFHSLPHVLDVKTAGRQITLRTSDSDALLRNLIIQKYDISDIQVTGGGLEDAFVHLTIEKEART</sequence>
<accession>A0A9X1VD65</accession>
<comment type="caution">
    <text evidence="5">The sequence shown here is derived from an EMBL/GenBank/DDBJ whole genome shotgun (WGS) entry which is preliminary data.</text>
</comment>
<reference evidence="5" key="1">
    <citation type="submission" date="2022-03" db="EMBL/GenBank/DDBJ databases">
        <title>Draft Genome Sequence of Firmicute Strain S0AB, a Heterotrophic Iron/Sulfur-Oxidizing Extreme Acidophile.</title>
        <authorList>
            <person name="Vergara E."/>
            <person name="Pakostova E."/>
            <person name="Johnson D.B."/>
            <person name="Holmes D.S."/>
        </authorList>
    </citation>
    <scope>NUCLEOTIDE SEQUENCE</scope>
    <source>
        <strain evidence="5">S0AB</strain>
    </source>
</reference>
<keyword evidence="1" id="KW-0813">Transport</keyword>
<dbReference type="Gene3D" id="3.40.50.300">
    <property type="entry name" value="P-loop containing nucleotide triphosphate hydrolases"/>
    <property type="match status" value="1"/>
</dbReference>
<proteinExistence type="predicted"/>
<dbReference type="InterPro" id="IPR003593">
    <property type="entry name" value="AAA+_ATPase"/>
</dbReference>
<evidence type="ECO:0000256" key="2">
    <source>
        <dbReference type="ARBA" id="ARBA00022741"/>
    </source>
</evidence>
<dbReference type="Pfam" id="PF00005">
    <property type="entry name" value="ABC_tran"/>
    <property type="match status" value="1"/>
</dbReference>